<proteinExistence type="predicted"/>
<dbReference type="InterPro" id="IPR013721">
    <property type="entry name" value="STAG"/>
</dbReference>
<dbReference type="GO" id="GO:0008278">
    <property type="term" value="C:cohesin complex"/>
    <property type="evidence" value="ECO:0000318"/>
    <property type="project" value="GO_Central"/>
</dbReference>
<dbReference type="GeneID" id="3253205"/>
<dbReference type="PANTHER" id="PTHR11199:SF0">
    <property type="entry name" value="LD34181P-RELATED"/>
    <property type="match status" value="1"/>
</dbReference>
<dbReference type="InterPro" id="IPR020839">
    <property type="entry name" value="SCD"/>
</dbReference>
<evidence type="ECO:0000256" key="2">
    <source>
        <dbReference type="SAM" id="MobiDB-lite"/>
    </source>
</evidence>
<dbReference type="OrthoDB" id="498590at2759"/>
<dbReference type="InterPro" id="IPR016024">
    <property type="entry name" value="ARM-type_fold"/>
</dbReference>
<dbReference type="OMA" id="FVANVQD"/>
<dbReference type="SUPFAM" id="SSF48371">
    <property type="entry name" value="ARM repeat"/>
    <property type="match status" value="1"/>
</dbReference>
<feature type="region of interest" description="Disordered" evidence="2">
    <location>
        <begin position="1"/>
        <end position="96"/>
    </location>
</feature>
<evidence type="ECO:0000313" key="5">
    <source>
        <dbReference type="Proteomes" id="UP000002149"/>
    </source>
</evidence>
<name>Q5KN33_CRYD1</name>
<dbReference type="HOGENOM" id="CLU_003349_0_0_1"/>
<dbReference type="GO" id="GO:0005634">
    <property type="term" value="C:nucleus"/>
    <property type="evidence" value="ECO:0000318"/>
    <property type="project" value="GO_Central"/>
</dbReference>
<dbReference type="Proteomes" id="UP000002149">
    <property type="component" value="Chromosome 1"/>
</dbReference>
<dbReference type="InterPro" id="IPR011989">
    <property type="entry name" value="ARM-like"/>
</dbReference>
<dbReference type="eggNOG" id="KOG2011">
    <property type="taxonomic scope" value="Eukaryota"/>
</dbReference>
<dbReference type="PaxDb" id="214684-Q5KN33"/>
<dbReference type="AlphaFoldDB" id="Q5KN33"/>
<dbReference type="InterPro" id="IPR056396">
    <property type="entry name" value="HEAT_SCC3-SA"/>
</dbReference>
<reference evidence="4 5" key="1">
    <citation type="journal article" date="2005" name="Science">
        <title>The genome of the basidiomycetous yeast and human pathogen Cryptococcus neoformans.</title>
        <authorList>
            <person name="Loftus B.J."/>
            <person name="Fung E."/>
            <person name="Roncaglia P."/>
            <person name="Rowley D."/>
            <person name="Amedeo P."/>
            <person name="Bruno D."/>
            <person name="Vamathevan J."/>
            <person name="Miranda M."/>
            <person name="Anderson I.J."/>
            <person name="Fraser J.A."/>
            <person name="Allen J.E."/>
            <person name="Bosdet I.E."/>
            <person name="Brent M.R."/>
            <person name="Chiu R."/>
            <person name="Doering T.L."/>
            <person name="Donlin M.J."/>
            <person name="D'Souza C.A."/>
            <person name="Fox D.S."/>
            <person name="Grinberg V."/>
            <person name="Fu J."/>
            <person name="Fukushima M."/>
            <person name="Haas B.J."/>
            <person name="Huang J.C."/>
            <person name="Janbon G."/>
            <person name="Jones S.J."/>
            <person name="Koo H.L."/>
            <person name="Krzywinski M.I."/>
            <person name="Kwon-Chung J.K."/>
            <person name="Lengeler K.B."/>
            <person name="Maiti R."/>
            <person name="Marra M.A."/>
            <person name="Marra R.E."/>
            <person name="Mathewson C.A."/>
            <person name="Mitchell T.G."/>
            <person name="Pertea M."/>
            <person name="Riggs F.R."/>
            <person name="Salzberg S.L."/>
            <person name="Schein J.E."/>
            <person name="Shvartsbeyn A."/>
            <person name="Shin H."/>
            <person name="Shumway M."/>
            <person name="Specht C.A."/>
            <person name="Suh B.B."/>
            <person name="Tenney A."/>
            <person name="Utterback T.R."/>
            <person name="Wickes B.L."/>
            <person name="Wortman J.R."/>
            <person name="Wye N.H."/>
            <person name="Kronstad J.W."/>
            <person name="Lodge J.K."/>
            <person name="Heitman J."/>
            <person name="Davis R.W."/>
            <person name="Fraser C.M."/>
            <person name="Hyman R.W."/>
        </authorList>
    </citation>
    <scope>NUCLEOTIDE SEQUENCE [LARGE SCALE GENOMIC DNA]</scope>
    <source>
        <strain evidence="5">JEC21 / ATCC MYA-565</strain>
    </source>
</reference>
<accession>Q5KN33</accession>
<gene>
    <name evidence="4" type="ordered locus">CNA07890</name>
</gene>
<dbReference type="Gene3D" id="1.25.10.10">
    <property type="entry name" value="Leucine-rich Repeat Variant"/>
    <property type="match status" value="1"/>
</dbReference>
<accession>Q55YR2</accession>
<dbReference type="PANTHER" id="PTHR11199">
    <property type="entry name" value="STROMAL ANTIGEN"/>
    <property type="match status" value="1"/>
</dbReference>
<feature type="coiled-coil region" evidence="1">
    <location>
        <begin position="297"/>
        <end position="331"/>
    </location>
</feature>
<feature type="domain" description="SCD" evidence="3">
    <location>
        <begin position="333"/>
        <end position="418"/>
    </location>
</feature>
<dbReference type="RefSeq" id="XP_567136.1">
    <property type="nucleotide sequence ID" value="XM_567136.2"/>
</dbReference>
<evidence type="ECO:0000313" key="4">
    <source>
        <dbReference type="EMBL" id="AAW41317.1"/>
    </source>
</evidence>
<dbReference type="KEGG" id="cne:CNA07890"/>
<dbReference type="EMBL" id="AE017341">
    <property type="protein sequence ID" value="AAW41317.1"/>
    <property type="molecule type" value="Genomic_DNA"/>
</dbReference>
<dbReference type="FunCoup" id="Q5KN33">
    <property type="interactions" value="261"/>
</dbReference>
<dbReference type="STRING" id="214684.Q5KN33"/>
<dbReference type="PROSITE" id="PS51425">
    <property type="entry name" value="SCD"/>
    <property type="match status" value="1"/>
</dbReference>
<dbReference type="Pfam" id="PF21581">
    <property type="entry name" value="SCD"/>
    <property type="match status" value="1"/>
</dbReference>
<feature type="compositionally biased region" description="Acidic residues" evidence="2">
    <location>
        <begin position="39"/>
        <end position="56"/>
    </location>
</feature>
<feature type="compositionally biased region" description="Basic residues" evidence="2">
    <location>
        <begin position="62"/>
        <end position="73"/>
    </location>
</feature>
<evidence type="ECO:0000256" key="1">
    <source>
        <dbReference type="SAM" id="Coils"/>
    </source>
</evidence>
<keyword evidence="5" id="KW-1185">Reference proteome</keyword>
<keyword evidence="1" id="KW-0175">Coiled coil</keyword>
<organism evidence="4 5">
    <name type="scientific">Cryptococcus deneoformans (strain JEC21 / ATCC MYA-565)</name>
    <name type="common">Cryptococcus neoformans var. neoformans serotype D</name>
    <dbReference type="NCBI Taxonomy" id="214684"/>
    <lineage>
        <taxon>Eukaryota</taxon>
        <taxon>Fungi</taxon>
        <taxon>Dikarya</taxon>
        <taxon>Basidiomycota</taxon>
        <taxon>Agaricomycotina</taxon>
        <taxon>Tremellomycetes</taxon>
        <taxon>Tremellales</taxon>
        <taxon>Cryptococcaceae</taxon>
        <taxon>Cryptococcus</taxon>
        <taxon>Cryptococcus neoformans species complex</taxon>
    </lineage>
</organism>
<dbReference type="GO" id="GO:0000785">
    <property type="term" value="C:chromatin"/>
    <property type="evidence" value="ECO:0000318"/>
    <property type="project" value="GO_Central"/>
</dbReference>
<dbReference type="Pfam" id="PF24571">
    <property type="entry name" value="HEAT_SCC3-SA"/>
    <property type="match status" value="1"/>
</dbReference>
<dbReference type="GO" id="GO:0007062">
    <property type="term" value="P:sister chromatid cohesion"/>
    <property type="evidence" value="ECO:0000318"/>
    <property type="project" value="GO_Central"/>
</dbReference>
<dbReference type="InterPro" id="IPR039662">
    <property type="entry name" value="Cohesin_Scc3/SA"/>
</dbReference>
<dbReference type="Pfam" id="PF08514">
    <property type="entry name" value="STAG"/>
    <property type="match status" value="1"/>
</dbReference>
<dbReference type="InParanoid" id="Q5KN33"/>
<dbReference type="GO" id="GO:0003682">
    <property type="term" value="F:chromatin binding"/>
    <property type="evidence" value="ECO:0000318"/>
    <property type="project" value="GO_Central"/>
</dbReference>
<dbReference type="VEuPathDB" id="FungiDB:CNA07890"/>
<protein>
    <recommendedName>
        <fullName evidence="3">SCD domain-containing protein</fullName>
    </recommendedName>
</protein>
<evidence type="ECO:0000259" key="3">
    <source>
        <dbReference type="PROSITE" id="PS51425"/>
    </source>
</evidence>
<sequence>MSSPEPEEPRRGARVRKQVNKFDASQQNGRGKRKHIEDREDDDQEGLIPDPEDESDHEPTPKKKKPAAPRKSRASAGTTKKDGPKTKTKPAAEGVSEIVEKTDSPLFNALQQPDIALQPLIDEWIETYQQAAGDEISEQKSIHELVVFFIRCCGMTTEIEQAEATDDDGIPDVIERVQDESVRVALATYPLISKAKNFKPFKSNLNEFISHFISSLALTPILFHTADNTPHSSLLIPLLLNWLMCMSSSTLRPIRHTSTYVTLRMNSALCDVAADVSKDLSVKQRQRDAEVRKAGATNAAQKRVKAAEDRVKEVQERKQTLEELMQEIFDVMFVHRVRDADPNIRTDCLRELGLWAKKHPEYYVSTSYLSYFTRGCNDTHAHARLETVKALANLYIRETFISNARTLTMRLAPRVIEMATRDVDLNVRVVALQVITLIDKTGILQDEEDEERDKVAKLVFDQEPRIRKAAGAFILGLWEERKEGLKAVWSGLRANKKKRAANITEDEMSNYLNWKSLAAVLLYTSKSLDDDPSGQPSALKPSLLIPSLPNTQMTRATAAVESIGAEHELWKDWESLVDYLLVDHSTNEEDMWLLREDEETFMLQVLLACIKREENEEDEPDRTKTLIKVLPRLFAKHQADVGRMTGILSVPGHMKLSLYLDMRMSSAYESLWDDISKQFLKYTSPTILTASISAISHLVGNSSLSSINETKLSELHESLFASLRDAIGSEDVALVTLEDEQISQLEAIMLRITLLQRSMDLVDVMEDEEGQQSSGWDIICAFADRGKLGYKEEATMVDYAVQIIFLHITWLFKRFTKEDAQDATKIDLLSTRRDTALQTFNQLFLGETTNTASAVRRQAFISFINTYVLFAKRAEGRGGAPASDVCSVTMPEEVQHRLGGAFQAVIERYASVVETRSAGREESQQPPELTPDEMHEDFQFFQLVSVFVGAIRCGVLEVEHAKEPLAHYSRFGPTYDAIVKKLVDVLRDEGIYNREADAVQHVAGSALQQSFNIFLDSEEDEPTAPLALARVIATAFVIHGSQFAILRQLHPSDVCDFHLEALDFVSLKVSTIVKQEGNARNKEQKSRLTRKKWAVLTFFKVLVPLLAPVTGRDALKIKAHLEDVIDSSGVQLTTNKGWDGYRAYEKRLVGIASKDPNVKMMASKKVVEREDTEQGDEDNVFARQ</sequence>